<evidence type="ECO:0000313" key="1">
    <source>
        <dbReference type="EMBL" id="MCW3797126.1"/>
    </source>
</evidence>
<dbReference type="RefSeq" id="WP_264881238.1">
    <property type="nucleotide sequence ID" value="NZ_JAPDOB010000001.1"/>
</dbReference>
<gene>
    <name evidence="1" type="ORF">OMW55_04805</name>
</gene>
<dbReference type="Proteomes" id="UP001526246">
    <property type="component" value="Unassembled WGS sequence"/>
</dbReference>
<name>A0ABT3JE82_9SPHN</name>
<accession>A0ABT3JE82</accession>
<dbReference type="EMBL" id="JAPDOB010000001">
    <property type="protein sequence ID" value="MCW3797126.1"/>
    <property type="molecule type" value="Genomic_DNA"/>
</dbReference>
<organism evidence="1 2">
    <name type="scientific">Sphingomonas arvum</name>
    <dbReference type="NCBI Taxonomy" id="2992113"/>
    <lineage>
        <taxon>Bacteria</taxon>
        <taxon>Pseudomonadati</taxon>
        <taxon>Pseudomonadota</taxon>
        <taxon>Alphaproteobacteria</taxon>
        <taxon>Sphingomonadales</taxon>
        <taxon>Sphingomonadaceae</taxon>
        <taxon>Sphingomonas</taxon>
    </lineage>
</organism>
<reference evidence="1 2" key="1">
    <citation type="submission" date="2022-10" db="EMBL/GenBank/DDBJ databases">
        <title>Sphingomonas sp.</title>
        <authorList>
            <person name="Jin C."/>
        </authorList>
    </citation>
    <scope>NUCLEOTIDE SEQUENCE [LARGE SCALE GENOMIC DNA]</scope>
    <source>
        <strain evidence="1 2">BN140010</strain>
    </source>
</reference>
<evidence type="ECO:0000313" key="2">
    <source>
        <dbReference type="Proteomes" id="UP001526246"/>
    </source>
</evidence>
<keyword evidence="2" id="KW-1185">Reference proteome</keyword>
<comment type="caution">
    <text evidence="1">The sequence shown here is derived from an EMBL/GenBank/DDBJ whole genome shotgun (WGS) entry which is preliminary data.</text>
</comment>
<proteinExistence type="predicted"/>
<sequence>MGDYRVYCTDADNRIVSAYWVDAADEAGAVQAVEDQGHLFACEVWQGTRRIATVPAASTQRIARQDA</sequence>
<protein>
    <submittedName>
        <fullName evidence="1">Uncharacterized protein</fullName>
    </submittedName>
</protein>